<protein>
    <submittedName>
        <fullName evidence="2">Hypothetical membrane protein</fullName>
    </submittedName>
</protein>
<dbReference type="AlphaFoldDB" id="A0A285EB88"/>
<proteinExistence type="predicted"/>
<keyword evidence="3" id="KW-1185">Reference proteome</keyword>
<feature type="transmembrane region" description="Helical" evidence="1">
    <location>
        <begin position="73"/>
        <end position="93"/>
    </location>
</feature>
<dbReference type="Pfam" id="PF06197">
    <property type="entry name" value="DUF998"/>
    <property type="match status" value="1"/>
</dbReference>
<dbReference type="Proteomes" id="UP000219514">
    <property type="component" value="Unassembled WGS sequence"/>
</dbReference>
<gene>
    <name evidence="2" type="ORF">SAMN06893097_10419</name>
</gene>
<keyword evidence="1" id="KW-1133">Transmembrane helix</keyword>
<keyword evidence="1" id="KW-0812">Transmembrane</keyword>
<feature type="transmembrane region" description="Helical" evidence="1">
    <location>
        <begin position="131"/>
        <end position="151"/>
    </location>
</feature>
<feature type="transmembrane region" description="Helical" evidence="1">
    <location>
        <begin position="100"/>
        <end position="119"/>
    </location>
</feature>
<feature type="transmembrane region" description="Helical" evidence="1">
    <location>
        <begin position="193"/>
        <end position="211"/>
    </location>
</feature>
<evidence type="ECO:0000313" key="3">
    <source>
        <dbReference type="Proteomes" id="UP000219514"/>
    </source>
</evidence>
<feature type="transmembrane region" description="Helical" evidence="1">
    <location>
        <begin position="158"/>
        <end position="181"/>
    </location>
</feature>
<name>A0A285EB88_9ACTN</name>
<keyword evidence="1" id="KW-0472">Membrane</keyword>
<sequence length="221" mass="22325">MTTTRTRTADPAWPRTRGRTAAGLLLVTAGVGVLLAIITAEALYPADYRSSVNTVSDLAAMRPDDIVRQPSAAIFNVTMIVAGLAIGAAAGLLARAGARLSAVLPLGGLALGMVGVGVFPGNTVMAVHQLVSLLAFLSGGLAAVLAARLVARPLRPVLVLLGAVALAFLLGYQLLGGLPVFESLGEGGVERWIVYPVALSLVVLGSALAGARSDPAGATAR</sequence>
<feature type="transmembrane region" description="Helical" evidence="1">
    <location>
        <begin position="21"/>
        <end position="44"/>
    </location>
</feature>
<reference evidence="2 3" key="1">
    <citation type="submission" date="2017-09" db="EMBL/GenBank/DDBJ databases">
        <authorList>
            <person name="Ehlers B."/>
            <person name="Leendertz F.H."/>
        </authorList>
    </citation>
    <scope>NUCLEOTIDE SEQUENCE [LARGE SCALE GENOMIC DNA]</scope>
    <source>
        <strain evidence="2 3">DSM 46844</strain>
    </source>
</reference>
<accession>A0A285EB88</accession>
<dbReference type="InterPro" id="IPR009339">
    <property type="entry name" value="DUF998"/>
</dbReference>
<dbReference type="RefSeq" id="WP_172442387.1">
    <property type="nucleotide sequence ID" value="NZ_JACHXB010000002.1"/>
</dbReference>
<organism evidence="2 3">
    <name type="scientific">Geodermatophilus sabuli</name>
    <dbReference type="NCBI Taxonomy" id="1564158"/>
    <lineage>
        <taxon>Bacteria</taxon>
        <taxon>Bacillati</taxon>
        <taxon>Actinomycetota</taxon>
        <taxon>Actinomycetes</taxon>
        <taxon>Geodermatophilales</taxon>
        <taxon>Geodermatophilaceae</taxon>
        <taxon>Geodermatophilus</taxon>
    </lineage>
</organism>
<dbReference type="EMBL" id="OBDO01000004">
    <property type="protein sequence ID" value="SNX96305.1"/>
    <property type="molecule type" value="Genomic_DNA"/>
</dbReference>
<evidence type="ECO:0000313" key="2">
    <source>
        <dbReference type="EMBL" id="SNX96305.1"/>
    </source>
</evidence>
<evidence type="ECO:0000256" key="1">
    <source>
        <dbReference type="SAM" id="Phobius"/>
    </source>
</evidence>